<dbReference type="InterPro" id="IPR011989">
    <property type="entry name" value="ARM-like"/>
</dbReference>
<dbReference type="Proteomes" id="UP000187209">
    <property type="component" value="Unassembled WGS sequence"/>
</dbReference>
<evidence type="ECO:0000256" key="5">
    <source>
        <dbReference type="ARBA" id="ARBA00022927"/>
    </source>
</evidence>
<dbReference type="PROSITE" id="PS50802">
    <property type="entry name" value="OTU"/>
    <property type="match status" value="1"/>
</dbReference>
<accession>A0A1R2CUG0</accession>
<dbReference type="OrthoDB" id="760868at2759"/>
<organism evidence="9 10">
    <name type="scientific">Stentor coeruleus</name>
    <dbReference type="NCBI Taxonomy" id="5963"/>
    <lineage>
        <taxon>Eukaryota</taxon>
        <taxon>Sar</taxon>
        <taxon>Alveolata</taxon>
        <taxon>Ciliophora</taxon>
        <taxon>Postciliodesmatophora</taxon>
        <taxon>Heterotrichea</taxon>
        <taxon>Heterotrichida</taxon>
        <taxon>Stentoridae</taxon>
        <taxon>Stentor</taxon>
    </lineage>
</organism>
<evidence type="ECO:0000256" key="3">
    <source>
        <dbReference type="ARBA" id="ARBA00022448"/>
    </source>
</evidence>
<reference evidence="9 10" key="1">
    <citation type="submission" date="2016-11" db="EMBL/GenBank/DDBJ databases">
        <title>The macronuclear genome of Stentor coeruleus: a giant cell with tiny introns.</title>
        <authorList>
            <person name="Slabodnick M."/>
            <person name="Ruby J.G."/>
            <person name="Reiff S.B."/>
            <person name="Swart E.C."/>
            <person name="Gosai S."/>
            <person name="Prabakaran S."/>
            <person name="Witkowska E."/>
            <person name="Larue G.E."/>
            <person name="Fisher S."/>
            <person name="Freeman R.M."/>
            <person name="Gunawardena J."/>
            <person name="Chu W."/>
            <person name="Stover N.A."/>
            <person name="Gregory B.D."/>
            <person name="Nowacki M."/>
            <person name="Derisi J."/>
            <person name="Roy S.W."/>
            <person name="Marshall W.F."/>
            <person name="Sood P."/>
        </authorList>
    </citation>
    <scope>NUCLEOTIDE SEQUENCE [LARGE SCALE GENOMIC DNA]</scope>
    <source>
        <strain evidence="9">WM001</strain>
    </source>
</reference>
<evidence type="ECO:0000259" key="8">
    <source>
        <dbReference type="PROSITE" id="PS50802"/>
    </source>
</evidence>
<dbReference type="GO" id="GO:0005635">
    <property type="term" value="C:nuclear envelope"/>
    <property type="evidence" value="ECO:0007669"/>
    <property type="project" value="TreeGrafter"/>
</dbReference>
<evidence type="ECO:0008006" key="11">
    <source>
        <dbReference type="Google" id="ProtNLM"/>
    </source>
</evidence>
<proteinExistence type="predicted"/>
<dbReference type="Gene3D" id="1.25.10.10">
    <property type="entry name" value="Leucine-rich Repeat Variant"/>
    <property type="match status" value="1"/>
</dbReference>
<comment type="caution">
    <text evidence="9">The sequence shown here is derived from an EMBL/GenBank/DDBJ whole genome shotgun (WGS) entry which is preliminary data.</text>
</comment>
<keyword evidence="5" id="KW-0653">Protein transport</keyword>
<protein>
    <recommendedName>
        <fullName evidence="11">Importin N-terminal domain-containing protein</fullName>
    </recommendedName>
</protein>
<evidence type="ECO:0000256" key="2">
    <source>
        <dbReference type="ARBA" id="ARBA00004496"/>
    </source>
</evidence>
<dbReference type="EMBL" id="MPUH01000057">
    <property type="protein sequence ID" value="OMJ92644.1"/>
    <property type="molecule type" value="Genomic_DNA"/>
</dbReference>
<dbReference type="GO" id="GO:0031267">
    <property type="term" value="F:small GTPase binding"/>
    <property type="evidence" value="ECO:0007669"/>
    <property type="project" value="InterPro"/>
</dbReference>
<sequence length="954" mass="109505">MEERVVQALFNCTQVAVEVRQDAERFLDTSKSEPGFGVLLLNISHNSNYALPIRQLAAIILKNQCKKWKDSPLNQQDKDFIKANIIQCLKFSVAEEIRSQFEEVVFVIGRNDKDVEEVLGQVLVFLDGDADCLYAALNVLHQFSKQYEYVITEKRNNLRLLIGRFFDKLELSLEKLMTEQTPAAFNYINLILQIYWVCFYIELLPEQATERSLNSWLSKILNILSVEFDIFTSKDHYEQELKSKEPKMQCKKWSAQILYRFFSRYHDFSSQIDNNITIGQVFMSKWAQPVLETIISQIFNHQTHFIPDITMNYYIKFINQAIKIQAICDVMKNLKRPDGEFIIPSLITQVITPVVCKTIYDEELWTDNPIEYIRKQADLSQIYYSASSAAIDLLDSMCERGYLPQFLEYLNRSLANNLPPLTKEALIYEVGSLSQELSKHENLSNLVPQMLTNHIFSELSSTIGFLRARACWAYGQFSSYNFPDPEHQKQVLEKICLLVLDPQLPVKYEAALALPKILNWEVSKSRVKGEISQVLKIYLDLINEIDSEEIIEALEDIVTGYSDEVLPFAIDLCGQLVGTFQRLAIKEHLNEDDDSAMAAVSVLNTISKIIETVSDKPENLVQISQMIYPVLEYSISQQGCAFMDEALNILSSILYYAPVNSLTNLFPLCKIILSSLQDNNPYGAEKHEEIFPALANYISKYSELIIPDIQSLVNFLLLLLSKDITLTILSCKLLICIFEHIKTSASFIISVVIQRLCSIIQTSVSHKEKIILCQVIYVAFWADPVGCMTFMDQNNLFKSTFNYSLNNLKYVKEEISRIQVVVGVASFLSQIPAFPNSLSLENSVMIFKKFVEMLLLVENEDKEEQGESPFVDAEEFNAKTQEILEKIRQNFEEDDDDDEVLYETDADEFYDSMFENFDYKAYVKSELVKLPSEILAHLTGAIDAEQQILLKKTL</sequence>
<comment type="subcellular location">
    <subcellularLocation>
        <location evidence="2">Cytoplasm</location>
    </subcellularLocation>
    <subcellularLocation>
        <location evidence="1">Nucleus</location>
    </subcellularLocation>
</comment>
<dbReference type="GO" id="GO:0005829">
    <property type="term" value="C:cytosol"/>
    <property type="evidence" value="ECO:0007669"/>
    <property type="project" value="TreeGrafter"/>
</dbReference>
<dbReference type="InterPro" id="IPR001494">
    <property type="entry name" value="Importin-beta_N"/>
</dbReference>
<keyword evidence="10" id="KW-1185">Reference proteome</keyword>
<keyword evidence="6" id="KW-0539">Nucleus</keyword>
<evidence type="ECO:0000313" key="9">
    <source>
        <dbReference type="EMBL" id="OMJ92644.1"/>
    </source>
</evidence>
<feature type="domain" description="Importin N-terminal" evidence="7">
    <location>
        <begin position="23"/>
        <end position="91"/>
    </location>
</feature>
<dbReference type="PANTHER" id="PTHR10997:SF18">
    <property type="entry name" value="D-IMPORTIN 7_RANBP7"/>
    <property type="match status" value="1"/>
</dbReference>
<dbReference type="SUPFAM" id="SSF48371">
    <property type="entry name" value="ARM repeat"/>
    <property type="match status" value="1"/>
</dbReference>
<evidence type="ECO:0000256" key="6">
    <source>
        <dbReference type="ARBA" id="ARBA00023242"/>
    </source>
</evidence>
<evidence type="ECO:0000256" key="4">
    <source>
        <dbReference type="ARBA" id="ARBA00022490"/>
    </source>
</evidence>
<dbReference type="AlphaFoldDB" id="A0A1R2CUG0"/>
<dbReference type="InterPro" id="IPR016024">
    <property type="entry name" value="ARM-type_fold"/>
</dbReference>
<dbReference type="Pfam" id="PF03810">
    <property type="entry name" value="IBN_N"/>
    <property type="match status" value="1"/>
</dbReference>
<feature type="domain" description="OTU" evidence="8">
    <location>
        <begin position="121"/>
        <end position="243"/>
    </location>
</feature>
<gene>
    <name evidence="9" type="ORF">SteCoe_4516</name>
</gene>
<evidence type="ECO:0000256" key="1">
    <source>
        <dbReference type="ARBA" id="ARBA00004123"/>
    </source>
</evidence>
<dbReference type="PROSITE" id="PS50166">
    <property type="entry name" value="IMPORTIN_B_NT"/>
    <property type="match status" value="1"/>
</dbReference>
<dbReference type="InterPro" id="IPR003323">
    <property type="entry name" value="OTU_dom"/>
</dbReference>
<keyword evidence="4" id="KW-0963">Cytoplasm</keyword>
<dbReference type="PANTHER" id="PTHR10997">
    <property type="entry name" value="IMPORTIN-7, 8, 11"/>
    <property type="match status" value="1"/>
</dbReference>
<dbReference type="SMART" id="SM00913">
    <property type="entry name" value="IBN_N"/>
    <property type="match status" value="1"/>
</dbReference>
<evidence type="ECO:0000313" key="10">
    <source>
        <dbReference type="Proteomes" id="UP000187209"/>
    </source>
</evidence>
<evidence type="ECO:0000259" key="7">
    <source>
        <dbReference type="PROSITE" id="PS50166"/>
    </source>
</evidence>
<name>A0A1R2CUG0_9CILI</name>
<dbReference type="GO" id="GO:0006606">
    <property type="term" value="P:protein import into nucleus"/>
    <property type="evidence" value="ECO:0007669"/>
    <property type="project" value="TreeGrafter"/>
</dbReference>
<keyword evidence="3" id="KW-0813">Transport</keyword>